<dbReference type="EMBL" id="CAADJD010000022">
    <property type="protein sequence ID" value="VFS74456.1"/>
    <property type="molecule type" value="Genomic_DNA"/>
</dbReference>
<dbReference type="AlphaFoldDB" id="A0A485BQG7"/>
<reference evidence="1 2" key="1">
    <citation type="submission" date="2019-03" db="EMBL/GenBank/DDBJ databases">
        <authorList>
            <consortium name="Pathogen Informatics"/>
        </authorList>
    </citation>
    <scope>NUCLEOTIDE SEQUENCE [LARGE SCALE GENOMIC DNA]</scope>
    <source>
        <strain evidence="1 2">NCTC12993</strain>
    </source>
</reference>
<evidence type="ECO:0000313" key="1">
    <source>
        <dbReference type="EMBL" id="VFS74456.1"/>
    </source>
</evidence>
<accession>A0A485BQG7</accession>
<organism evidence="1 2">
    <name type="scientific">Kluyvera cryocrescens</name>
    <name type="common">Kluyvera citrophila</name>
    <dbReference type="NCBI Taxonomy" id="580"/>
    <lineage>
        <taxon>Bacteria</taxon>
        <taxon>Pseudomonadati</taxon>
        <taxon>Pseudomonadota</taxon>
        <taxon>Gammaproteobacteria</taxon>
        <taxon>Enterobacterales</taxon>
        <taxon>Enterobacteriaceae</taxon>
        <taxon>Kluyvera</taxon>
    </lineage>
</organism>
<dbReference type="Proteomes" id="UP000401081">
    <property type="component" value="Unassembled WGS sequence"/>
</dbReference>
<proteinExistence type="predicted"/>
<sequence length="53" mass="6003">MLPNLYKPAIERVFLWQNGLAERINALVVAELNSSLAGLGDQSYLYVTPRKLR</sequence>
<gene>
    <name evidence="1" type="ORF">NCTC12993_05135</name>
</gene>
<name>A0A485BQG7_KLUCR</name>
<keyword evidence="2" id="KW-1185">Reference proteome</keyword>
<protein>
    <submittedName>
        <fullName evidence="1">Uncharacterized protein</fullName>
    </submittedName>
</protein>
<evidence type="ECO:0000313" key="2">
    <source>
        <dbReference type="Proteomes" id="UP000401081"/>
    </source>
</evidence>